<dbReference type="Proteomes" id="UP000438760">
    <property type="component" value="Unassembled WGS sequence"/>
</dbReference>
<accession>A0A6I3LJZ9</accession>
<organism evidence="1 2">
    <name type="scientific">Myroides albus</name>
    <dbReference type="NCBI Taxonomy" id="2562892"/>
    <lineage>
        <taxon>Bacteria</taxon>
        <taxon>Pseudomonadati</taxon>
        <taxon>Bacteroidota</taxon>
        <taxon>Flavobacteriia</taxon>
        <taxon>Flavobacteriales</taxon>
        <taxon>Flavobacteriaceae</taxon>
        <taxon>Myroides</taxon>
    </lineage>
</organism>
<name>A0A6I3LJZ9_9FLAO</name>
<gene>
    <name evidence="1" type="ORF">GJV76_08335</name>
</gene>
<evidence type="ECO:0000313" key="2">
    <source>
        <dbReference type="Proteomes" id="UP000438760"/>
    </source>
</evidence>
<proteinExistence type="predicted"/>
<dbReference type="EMBL" id="WMJX01000014">
    <property type="protein sequence ID" value="MTG98134.1"/>
    <property type="molecule type" value="Genomic_DNA"/>
</dbReference>
<comment type="caution">
    <text evidence="1">The sequence shown here is derived from an EMBL/GenBank/DDBJ whole genome shotgun (WGS) entry which is preliminary data.</text>
</comment>
<dbReference type="OrthoDB" id="5464618at2"/>
<sequence length="168" mass="19889">MTSKESYFSFWKKSTNEHGVHSPFVFCLLTKGLYPKDNRWRKFKKRHVFFDRIYRYFKPSTLTYINPTSDILERGYEYVDFASVQGKVDLIFIGQGKGGNSISDSCIVDAMHNDSVLIIDRRVDCESTEKLWKSIVEDDNFTVTIDFYYFGLAFIRKEQLKQHFVLRM</sequence>
<dbReference type="RefSeq" id="WP_155092166.1">
    <property type="nucleotide sequence ID" value="NZ_WMJX01000014.1"/>
</dbReference>
<protein>
    <submittedName>
        <fullName evidence="1">Uncharacterized protein</fullName>
    </submittedName>
</protein>
<keyword evidence="2" id="KW-1185">Reference proteome</keyword>
<dbReference type="AlphaFoldDB" id="A0A6I3LJZ9"/>
<evidence type="ECO:0000313" key="1">
    <source>
        <dbReference type="EMBL" id="MTG98134.1"/>
    </source>
</evidence>
<reference evidence="1 2" key="1">
    <citation type="submission" date="2019-11" db="EMBL/GenBank/DDBJ databases">
        <title>Genome of Strain BIT-d1.</title>
        <authorList>
            <person name="Yang Y."/>
        </authorList>
    </citation>
    <scope>NUCLEOTIDE SEQUENCE [LARGE SCALE GENOMIC DNA]</scope>
    <source>
        <strain evidence="1 2">BIT-d1</strain>
    </source>
</reference>